<proteinExistence type="predicted"/>
<reference evidence="2 3" key="1">
    <citation type="submission" date="2018-02" db="EMBL/GenBank/DDBJ databases">
        <title>Genome sequence of the basidiomycete white-rot fungus Phlebia centrifuga.</title>
        <authorList>
            <person name="Granchi Z."/>
            <person name="Peng M."/>
            <person name="de Vries R.P."/>
            <person name="Hilden K."/>
            <person name="Makela M.R."/>
            <person name="Grigoriev I."/>
            <person name="Riley R."/>
        </authorList>
    </citation>
    <scope>NUCLEOTIDE SEQUENCE [LARGE SCALE GENOMIC DNA]</scope>
    <source>
        <strain evidence="2 3">FBCC195</strain>
    </source>
</reference>
<dbReference type="Proteomes" id="UP000186601">
    <property type="component" value="Unassembled WGS sequence"/>
</dbReference>
<sequence length="316" mass="34230">MQIQQNPNHIPRVQISTISHSSKSTSTSSTSTTAAMNADIANVIVQFCRGGRTISGGEPCDCEEYDPPDDSTAAARCKECGHGKSKHSHPPSSSLGHGHRLAVPPDSYRNSQSTGGGSSASVRKIFNDVTAEESASSGKGKQRASKSGYSKVSADAARKEVLQGFRKDPAAVDTASSSGSTKKSEKPTFQGNESLEDEQCPGATHVDLLERCGCAATAATHSNENRSLQIRVDWSFQDVDQHLRNLFPKPFEYIENNNRFSNRHSLWRVLSKEGKKLVVTAAKRPTGADLIKFKGCQKSSIRDSHIWIGANMIIRE</sequence>
<dbReference type="EMBL" id="MLYV02000279">
    <property type="protein sequence ID" value="PSS22599.1"/>
    <property type="molecule type" value="Genomic_DNA"/>
</dbReference>
<evidence type="ECO:0000313" key="3">
    <source>
        <dbReference type="Proteomes" id="UP000186601"/>
    </source>
</evidence>
<feature type="region of interest" description="Disordered" evidence="1">
    <location>
        <begin position="80"/>
        <end position="198"/>
    </location>
</feature>
<dbReference type="AlphaFoldDB" id="A0A2R6R773"/>
<feature type="compositionally biased region" description="Low complexity" evidence="1">
    <location>
        <begin position="16"/>
        <end position="32"/>
    </location>
</feature>
<evidence type="ECO:0000313" key="2">
    <source>
        <dbReference type="EMBL" id="PSS22599.1"/>
    </source>
</evidence>
<protein>
    <submittedName>
        <fullName evidence="2">Uncharacterized protein</fullName>
    </submittedName>
</protein>
<comment type="caution">
    <text evidence="2">The sequence shown here is derived from an EMBL/GenBank/DDBJ whole genome shotgun (WGS) entry which is preliminary data.</text>
</comment>
<organism evidence="2 3">
    <name type="scientific">Hermanssonia centrifuga</name>
    <dbReference type="NCBI Taxonomy" id="98765"/>
    <lineage>
        <taxon>Eukaryota</taxon>
        <taxon>Fungi</taxon>
        <taxon>Dikarya</taxon>
        <taxon>Basidiomycota</taxon>
        <taxon>Agaricomycotina</taxon>
        <taxon>Agaricomycetes</taxon>
        <taxon>Polyporales</taxon>
        <taxon>Meruliaceae</taxon>
        <taxon>Hermanssonia</taxon>
    </lineage>
</organism>
<feature type="compositionally biased region" description="Basic and acidic residues" evidence="1">
    <location>
        <begin position="156"/>
        <end position="170"/>
    </location>
</feature>
<accession>A0A2R6R773</accession>
<gene>
    <name evidence="2" type="ORF">PHLCEN_2v3099</name>
</gene>
<dbReference type="OrthoDB" id="2670618at2759"/>
<name>A0A2R6R773_9APHY</name>
<feature type="region of interest" description="Disordered" evidence="1">
    <location>
        <begin position="1"/>
        <end position="32"/>
    </location>
</feature>
<evidence type="ECO:0000256" key="1">
    <source>
        <dbReference type="SAM" id="MobiDB-lite"/>
    </source>
</evidence>
<keyword evidence="3" id="KW-1185">Reference proteome</keyword>
<feature type="compositionally biased region" description="Polar residues" evidence="1">
    <location>
        <begin position="174"/>
        <end position="193"/>
    </location>
</feature>
<feature type="compositionally biased region" description="Polar residues" evidence="1">
    <location>
        <begin position="133"/>
        <end position="150"/>
    </location>
</feature>